<dbReference type="Proteomes" id="UP001228049">
    <property type="component" value="Unassembled WGS sequence"/>
</dbReference>
<organism evidence="1 2">
    <name type="scientific">Dissostichus eleginoides</name>
    <name type="common">Patagonian toothfish</name>
    <name type="synonym">Dissostichus amissus</name>
    <dbReference type="NCBI Taxonomy" id="100907"/>
    <lineage>
        <taxon>Eukaryota</taxon>
        <taxon>Metazoa</taxon>
        <taxon>Chordata</taxon>
        <taxon>Craniata</taxon>
        <taxon>Vertebrata</taxon>
        <taxon>Euteleostomi</taxon>
        <taxon>Actinopterygii</taxon>
        <taxon>Neopterygii</taxon>
        <taxon>Teleostei</taxon>
        <taxon>Neoteleostei</taxon>
        <taxon>Acanthomorphata</taxon>
        <taxon>Eupercaria</taxon>
        <taxon>Perciformes</taxon>
        <taxon>Notothenioidei</taxon>
        <taxon>Nototheniidae</taxon>
        <taxon>Dissostichus</taxon>
    </lineage>
</organism>
<dbReference type="AlphaFoldDB" id="A0AAD9F482"/>
<keyword evidence="1" id="KW-0347">Helicase</keyword>
<protein>
    <submittedName>
        <fullName evidence="1">Pre-mRNA-splicing factor ATP-dependent RNA helicase DEAH1</fullName>
    </submittedName>
</protein>
<reference evidence="1" key="1">
    <citation type="submission" date="2023-04" db="EMBL/GenBank/DDBJ databases">
        <title>Chromosome-level genome of Chaenocephalus aceratus.</title>
        <authorList>
            <person name="Park H."/>
        </authorList>
    </citation>
    <scope>NUCLEOTIDE SEQUENCE</scope>
    <source>
        <strain evidence="1">DE</strain>
        <tissue evidence="1">Muscle</tissue>
    </source>
</reference>
<keyword evidence="1" id="KW-0378">Hydrolase</keyword>
<dbReference type="EMBL" id="JASDAP010000018">
    <property type="protein sequence ID" value="KAK1888469.1"/>
    <property type="molecule type" value="Genomic_DNA"/>
</dbReference>
<keyword evidence="2" id="KW-1185">Reference proteome</keyword>
<proteinExistence type="predicted"/>
<keyword evidence="1" id="KW-0067">ATP-binding</keyword>
<keyword evidence="1" id="KW-0547">Nucleotide-binding</keyword>
<gene>
    <name evidence="1" type="ORF">KUDE01_029252</name>
</gene>
<feature type="non-terminal residue" evidence="1">
    <location>
        <position position="1"/>
    </location>
</feature>
<accession>A0AAD9F482</accession>
<comment type="caution">
    <text evidence="1">The sequence shown here is derived from an EMBL/GenBank/DDBJ whole genome shotgun (WGS) entry which is preliminary data.</text>
</comment>
<dbReference type="GO" id="GO:0004386">
    <property type="term" value="F:helicase activity"/>
    <property type="evidence" value="ECO:0007669"/>
    <property type="project" value="UniProtKB-KW"/>
</dbReference>
<evidence type="ECO:0000313" key="2">
    <source>
        <dbReference type="Proteomes" id="UP001228049"/>
    </source>
</evidence>
<name>A0AAD9F482_DISEL</name>
<evidence type="ECO:0000313" key="1">
    <source>
        <dbReference type="EMBL" id="KAK1888469.1"/>
    </source>
</evidence>
<sequence>ATSDVNLKREAILKALCIHLGEDDGHLIREYMGGQFDDLLAKGCYILYSIVHQSADGRLGDIKGPGHHTDPQQGLQRLAPKSVVLHEVLLAIKEHSKDWHMWIHNCLDGIDIHLQNKDTCYLQHLAFY</sequence>